<dbReference type="GO" id="GO:0003886">
    <property type="term" value="F:DNA (cytosine-5-)-methyltransferase activity"/>
    <property type="evidence" value="ECO:0007669"/>
    <property type="project" value="UniProtKB-EC"/>
</dbReference>
<evidence type="ECO:0000256" key="4">
    <source>
        <dbReference type="ARBA" id="ARBA00022747"/>
    </source>
</evidence>
<dbReference type="AlphaFoldDB" id="A0AAV3VWQ2"/>
<protein>
    <recommendedName>
        <fullName evidence="7">Cytosine-specific methyltransferase</fullName>
        <ecNumber evidence="7">2.1.1.37</ecNumber>
    </recommendedName>
</protein>
<dbReference type="EMBL" id="BJLA01000003">
    <property type="protein sequence ID" value="GEA30325.1"/>
    <property type="molecule type" value="Genomic_DNA"/>
</dbReference>
<reference evidence="8 9" key="1">
    <citation type="submission" date="2019-06" db="EMBL/GenBank/DDBJ databases">
        <title>Draft genome sequence of Clostridium diolis DSM 15410.</title>
        <authorList>
            <person name="Kobayashi H."/>
            <person name="Tanizawa Y."/>
            <person name="Tohno M."/>
        </authorList>
    </citation>
    <scope>NUCLEOTIDE SEQUENCE [LARGE SCALE GENOMIC DNA]</scope>
    <source>
        <strain evidence="8 9">DSM 15410</strain>
    </source>
</reference>
<comment type="similarity">
    <text evidence="5 6">Belongs to the class I-like SAM-binding methyltransferase superfamily. C5-methyltransferase family.</text>
</comment>
<dbReference type="PROSITE" id="PS00095">
    <property type="entry name" value="C5_MTASE_2"/>
    <property type="match status" value="1"/>
</dbReference>
<dbReference type="InterPro" id="IPR031303">
    <property type="entry name" value="C5_meth_CS"/>
</dbReference>
<evidence type="ECO:0000313" key="8">
    <source>
        <dbReference type="EMBL" id="GEA30325.1"/>
    </source>
</evidence>
<dbReference type="InterPro" id="IPR050750">
    <property type="entry name" value="C5-MTase"/>
</dbReference>
<keyword evidence="9" id="KW-1185">Reference proteome</keyword>
<dbReference type="InterPro" id="IPR029063">
    <property type="entry name" value="SAM-dependent_MTases_sf"/>
</dbReference>
<organism evidence="8 9">
    <name type="scientific">Clostridium diolis</name>
    <dbReference type="NCBI Taxonomy" id="223919"/>
    <lineage>
        <taxon>Bacteria</taxon>
        <taxon>Bacillati</taxon>
        <taxon>Bacillota</taxon>
        <taxon>Clostridia</taxon>
        <taxon>Eubacteriales</taxon>
        <taxon>Clostridiaceae</taxon>
        <taxon>Clostridium</taxon>
    </lineage>
</organism>
<keyword evidence="2 5" id="KW-0808">Transferase</keyword>
<dbReference type="InterPro" id="IPR001525">
    <property type="entry name" value="C5_MeTfrase"/>
</dbReference>
<dbReference type="PROSITE" id="PS51679">
    <property type="entry name" value="SAM_MT_C5"/>
    <property type="match status" value="1"/>
</dbReference>
<dbReference type="Gene3D" id="3.40.50.150">
    <property type="entry name" value="Vaccinia Virus protein VP39"/>
    <property type="match status" value="1"/>
</dbReference>
<dbReference type="SUPFAM" id="SSF53335">
    <property type="entry name" value="S-adenosyl-L-methionine-dependent methyltransferases"/>
    <property type="match status" value="1"/>
</dbReference>
<proteinExistence type="inferred from homology"/>
<dbReference type="PRINTS" id="PR00105">
    <property type="entry name" value="C5METTRFRASE"/>
</dbReference>
<dbReference type="Proteomes" id="UP000325212">
    <property type="component" value="Unassembled WGS sequence"/>
</dbReference>
<evidence type="ECO:0000256" key="3">
    <source>
        <dbReference type="ARBA" id="ARBA00022691"/>
    </source>
</evidence>
<feature type="active site" evidence="5">
    <location>
        <position position="129"/>
    </location>
</feature>
<keyword evidence="3 5" id="KW-0949">S-adenosyl-L-methionine</keyword>
<name>A0AAV3VWQ2_9CLOT</name>
<dbReference type="Pfam" id="PF00145">
    <property type="entry name" value="DNA_methylase"/>
    <property type="match status" value="1"/>
</dbReference>
<evidence type="ECO:0000256" key="6">
    <source>
        <dbReference type="RuleBase" id="RU000416"/>
    </source>
</evidence>
<keyword evidence="4" id="KW-0680">Restriction system</keyword>
<comment type="catalytic activity">
    <reaction evidence="7">
        <text>a 2'-deoxycytidine in DNA + S-adenosyl-L-methionine = a 5-methyl-2'-deoxycytidine in DNA + S-adenosyl-L-homocysteine + H(+)</text>
        <dbReference type="Rhea" id="RHEA:13681"/>
        <dbReference type="Rhea" id="RHEA-COMP:11369"/>
        <dbReference type="Rhea" id="RHEA-COMP:11370"/>
        <dbReference type="ChEBI" id="CHEBI:15378"/>
        <dbReference type="ChEBI" id="CHEBI:57856"/>
        <dbReference type="ChEBI" id="CHEBI:59789"/>
        <dbReference type="ChEBI" id="CHEBI:85452"/>
        <dbReference type="ChEBI" id="CHEBI:85454"/>
        <dbReference type="EC" id="2.1.1.37"/>
    </reaction>
</comment>
<dbReference type="PANTHER" id="PTHR46098:SF1">
    <property type="entry name" value="TRNA (CYTOSINE(38)-C(5))-METHYLTRANSFERASE"/>
    <property type="match status" value="1"/>
</dbReference>
<dbReference type="PANTHER" id="PTHR46098">
    <property type="entry name" value="TRNA (CYTOSINE(38)-C(5))-METHYLTRANSFERASE"/>
    <property type="match status" value="1"/>
</dbReference>
<evidence type="ECO:0000256" key="2">
    <source>
        <dbReference type="ARBA" id="ARBA00022679"/>
    </source>
</evidence>
<dbReference type="Gene3D" id="3.90.120.10">
    <property type="entry name" value="DNA Methylase, subunit A, domain 2"/>
    <property type="match status" value="1"/>
</dbReference>
<dbReference type="PROSITE" id="PS00094">
    <property type="entry name" value="C5_MTASE_1"/>
    <property type="match status" value="1"/>
</dbReference>
<evidence type="ECO:0000256" key="1">
    <source>
        <dbReference type="ARBA" id="ARBA00022603"/>
    </source>
</evidence>
<keyword evidence="1 5" id="KW-0489">Methyltransferase</keyword>
<comment type="caution">
    <text evidence="8">The sequence shown here is derived from an EMBL/GenBank/DDBJ whole genome shotgun (WGS) entry which is preliminary data.</text>
</comment>
<accession>A0AAV3VWQ2</accession>
<dbReference type="RefSeq" id="WP_084670565.1">
    <property type="nucleotide sequence ID" value="NZ_BJLA01000003.1"/>
</dbReference>
<dbReference type="GO" id="GO:0009307">
    <property type="term" value="P:DNA restriction-modification system"/>
    <property type="evidence" value="ECO:0007669"/>
    <property type="project" value="UniProtKB-KW"/>
</dbReference>
<dbReference type="EC" id="2.1.1.37" evidence="7"/>
<dbReference type="GO" id="GO:0032259">
    <property type="term" value="P:methylation"/>
    <property type="evidence" value="ECO:0007669"/>
    <property type="project" value="UniProtKB-KW"/>
</dbReference>
<evidence type="ECO:0000256" key="5">
    <source>
        <dbReference type="PROSITE-ProRule" id="PRU01016"/>
    </source>
</evidence>
<dbReference type="NCBIfam" id="TIGR00675">
    <property type="entry name" value="dcm"/>
    <property type="match status" value="1"/>
</dbReference>
<gene>
    <name evidence="8" type="ORF">CDIOL_12480</name>
</gene>
<sequence>MFRVIEAFSGIGSQAKALKNIGIEFEILATVDWDINAIIAYDIIHNGVPDLDKYKLKTKEELIKVLSKYTLSSDGKKPLDETAIKRMNRNVMEHLVAAIDRSKNLVSITDVRGENLPNDIDLFTYSFPCQDLSIAGAWHGNNSGIDRDANNRSGMLWEVERILMERNDLGLTMPKFLLMENVSNILCNTHKSNFEEWQNNLEYMGYYNKIYKLNASDFGIPQKRERVYMVSVLCEGNIKKAVKEYIDNNDLSIPMYINNINVERVGLEDILRVDYSNEVYKKEADESQPNDTESRRKIYQENDLLYDGNQVLRDVVTTITTKQDRNPNSGVIEYSAQNENKSNYRYLTPRECFMLMGFDEHDFQALIDNNFPVTKSMDFFVASKLYKMAGNSIVVNVLEAIFRQIEDIKNNILNN</sequence>
<dbReference type="InterPro" id="IPR018117">
    <property type="entry name" value="C5_DNA_meth_AS"/>
</dbReference>
<evidence type="ECO:0000256" key="7">
    <source>
        <dbReference type="RuleBase" id="RU000417"/>
    </source>
</evidence>
<evidence type="ECO:0000313" key="9">
    <source>
        <dbReference type="Proteomes" id="UP000325212"/>
    </source>
</evidence>